<proteinExistence type="predicted"/>
<evidence type="ECO:0000313" key="1">
    <source>
        <dbReference type="EMBL" id="TGY64869.1"/>
    </source>
</evidence>
<comment type="caution">
    <text evidence="1">The sequence shown here is derived from an EMBL/GenBank/DDBJ whole genome shotgun (WGS) entry which is preliminary data.</text>
</comment>
<dbReference type="EMBL" id="SRYG01000030">
    <property type="protein sequence ID" value="TGY64869.1"/>
    <property type="molecule type" value="Genomic_DNA"/>
</dbReference>
<name>A0AC61R4L5_9FIRM</name>
<protein>
    <submittedName>
        <fullName evidence="1">DUF2812 domain-containing protein</fullName>
    </submittedName>
</protein>
<accession>A0AC61R4L5</accession>
<evidence type="ECO:0000313" key="2">
    <source>
        <dbReference type="Proteomes" id="UP000308836"/>
    </source>
</evidence>
<organism evidence="1 2">
    <name type="scientific">Dubosiella muris</name>
    <dbReference type="NCBI Taxonomy" id="3038133"/>
    <lineage>
        <taxon>Bacteria</taxon>
        <taxon>Bacillati</taxon>
        <taxon>Bacillota</taxon>
        <taxon>Erysipelotrichia</taxon>
        <taxon>Erysipelotrichales</taxon>
        <taxon>Erysipelotrichaceae</taxon>
        <taxon>Dubosiella</taxon>
    </lineage>
</organism>
<dbReference type="Proteomes" id="UP000308836">
    <property type="component" value="Unassembled WGS sequence"/>
</dbReference>
<reference evidence="1" key="1">
    <citation type="submission" date="2019-04" db="EMBL/GenBank/DDBJ databases">
        <title>Microbes associate with the intestines of laboratory mice.</title>
        <authorList>
            <person name="Navarre W."/>
            <person name="Wong E."/>
            <person name="Huang K."/>
            <person name="Tropini C."/>
            <person name="Ng K."/>
            <person name="Yu B."/>
        </authorList>
    </citation>
    <scope>NUCLEOTIDE SEQUENCE</scope>
    <source>
        <strain evidence="1">NM09_H32</strain>
    </source>
</reference>
<gene>
    <name evidence="1" type="ORF">E5336_11350</name>
</gene>
<sequence length="236" mass="27463">MRKFKLMFDKDKEIEWLNAMCQNGWALKRFKYGLYTFEPCVPGEYVFDTDLNDNVLTLSSGYRELLKEMDIEFLCCSGFWFLVRRKASYGPLELYTDYESKIGQYRKIRNMFKAVAILELLVMYMQLYAYWMDRDWIFLAAAVVLFLMFFTLLRGAIAMNERVEQLKAASQGGTWRKTKKDRCLLVIVLGMLITSVGVLDIFPYPFNELLSGAGFGIELGALFVLLRTKNKFSASE</sequence>
<keyword evidence="2" id="KW-1185">Reference proteome</keyword>